<gene>
    <name evidence="1" type="ORF">PIB30_026612</name>
</gene>
<accession>A0ABU6W8D7</accession>
<dbReference type="EMBL" id="JASCZI010181343">
    <property type="protein sequence ID" value="MED6182220.1"/>
    <property type="molecule type" value="Genomic_DNA"/>
</dbReference>
<dbReference type="Proteomes" id="UP001341840">
    <property type="component" value="Unassembled WGS sequence"/>
</dbReference>
<evidence type="ECO:0000313" key="1">
    <source>
        <dbReference type="EMBL" id="MED6182220.1"/>
    </source>
</evidence>
<comment type="caution">
    <text evidence="1">The sequence shown here is derived from an EMBL/GenBank/DDBJ whole genome shotgun (WGS) entry which is preliminary data.</text>
</comment>
<sequence length="346" mass="38321">MNKFIQEDKADPEVESKLAENVEGLENSKSVTSTDLPIPRRLSTIQKVKHPILDQPIVQSQIAKIQYSNLEFQAQLTENQTSESEFEEGDATTVQNAIEITYPSLIQNADPEFINITTLEYFWNSNIQCSYHTNTESESGSSNFKFIHNSTSSSILEITDPKASITNSDCTTVAIQQVNEEEEPQLHMFLPRKATIEDDLDALSTEFCKGEGPTLIRSGDEDSVFVEGKVEHAYLVLARAVIRPPLKPPNWESHLVTLGEASTAMIRSEGVIEAAEGWFSAVRGGVHLCLVKETENVVSDSAEDDVVARVTNEGFRARLLRRFVLLTSPPLLAAVLPWNLGGNGEE</sequence>
<keyword evidence="2" id="KW-1185">Reference proteome</keyword>
<organism evidence="1 2">
    <name type="scientific">Stylosanthes scabra</name>
    <dbReference type="NCBI Taxonomy" id="79078"/>
    <lineage>
        <taxon>Eukaryota</taxon>
        <taxon>Viridiplantae</taxon>
        <taxon>Streptophyta</taxon>
        <taxon>Embryophyta</taxon>
        <taxon>Tracheophyta</taxon>
        <taxon>Spermatophyta</taxon>
        <taxon>Magnoliopsida</taxon>
        <taxon>eudicotyledons</taxon>
        <taxon>Gunneridae</taxon>
        <taxon>Pentapetalae</taxon>
        <taxon>rosids</taxon>
        <taxon>fabids</taxon>
        <taxon>Fabales</taxon>
        <taxon>Fabaceae</taxon>
        <taxon>Papilionoideae</taxon>
        <taxon>50 kb inversion clade</taxon>
        <taxon>dalbergioids sensu lato</taxon>
        <taxon>Dalbergieae</taxon>
        <taxon>Pterocarpus clade</taxon>
        <taxon>Stylosanthes</taxon>
    </lineage>
</organism>
<evidence type="ECO:0000313" key="2">
    <source>
        <dbReference type="Proteomes" id="UP001341840"/>
    </source>
</evidence>
<name>A0ABU6W8D7_9FABA</name>
<reference evidence="1 2" key="1">
    <citation type="journal article" date="2023" name="Plants (Basel)">
        <title>Bridging the Gap: Combining Genomics and Transcriptomics Approaches to Understand Stylosanthes scabra, an Orphan Legume from the Brazilian Caatinga.</title>
        <authorList>
            <person name="Ferreira-Neto J.R.C."/>
            <person name="da Silva M.D."/>
            <person name="Binneck E."/>
            <person name="de Melo N.F."/>
            <person name="da Silva R.H."/>
            <person name="de Melo A.L.T.M."/>
            <person name="Pandolfi V."/>
            <person name="Bustamante F.O."/>
            <person name="Brasileiro-Vidal A.C."/>
            <person name="Benko-Iseppon A.M."/>
        </authorList>
    </citation>
    <scope>NUCLEOTIDE SEQUENCE [LARGE SCALE GENOMIC DNA]</scope>
    <source>
        <tissue evidence="1">Leaves</tissue>
    </source>
</reference>
<proteinExistence type="predicted"/>
<protein>
    <submittedName>
        <fullName evidence="1">Uncharacterized protein</fullName>
    </submittedName>
</protein>